<dbReference type="Gene3D" id="3.90.1410.10">
    <property type="entry name" value="set domain protein methyltransferase, domain 1"/>
    <property type="match status" value="1"/>
</dbReference>
<keyword evidence="3" id="KW-1185">Reference proteome</keyword>
<evidence type="ECO:0000313" key="3">
    <source>
        <dbReference type="Proteomes" id="UP000198406"/>
    </source>
</evidence>
<dbReference type="SUPFAM" id="SSF82199">
    <property type="entry name" value="SET domain"/>
    <property type="match status" value="1"/>
</dbReference>
<dbReference type="InterPro" id="IPR050600">
    <property type="entry name" value="SETD3_SETD6_MTase"/>
</dbReference>
<dbReference type="AlphaFoldDB" id="A0A1Z5JVT4"/>
<sequence length="578" mass="65665">MGRTIYRSGVLRPVVFLLAFSICRLMIFAIRIANAKDAEPLGSAFAIPVQLPSTGDDTKHNQHNYKRDEKDVIRDNDTFSFHKTREQTETTDYSNHQVDFLEWSKSVMGIETILEIQTFDYYDYTRELASKNFLNDWDNDDDISFLSEDEVNSPLLSVRGLAASRDISVGEVVIEIPFLSLLSIPTTIDRDPVLSELMGPSARDKHGWAISSTGSSAQFMEDPEIVSLHELALLAVALLYHKSLGNGSPLEKYVEVLQATPLDSMPFLWSRDKMQQSFLILHEGIRSVAMGLRKDIRDMYKSIVSVLLKDHPELFTEEMLSFSEFEWAFAIVNSRHWQLQIDDLAPEHVNNPHRQVRSHAFIEDQVPPAEMPTDAWVLENEENDVDDTLDDVPADLEENEHHASQPFEAAMTKHSFVAPVADLLNFGPPCTRGHYNAETKTFQIISTCPFRKGQEVTFWYSDKCDYVMIGMYGFTHPMIPPCPSIGEFRSQLDESRRTIDVLEDILDDVYTELEATSSALDKAEEILEGCGDCCDYVITPRSKQPASSGSVRGSHPHDESIVGRRRIRMHRDTRDTEF</sequence>
<dbReference type="EMBL" id="BDSP01000124">
    <property type="protein sequence ID" value="GAX18150.1"/>
    <property type="molecule type" value="Genomic_DNA"/>
</dbReference>
<accession>A0A1Z5JVT4</accession>
<dbReference type="CDD" id="cd10527">
    <property type="entry name" value="SET_LSMT"/>
    <property type="match status" value="1"/>
</dbReference>
<feature type="compositionally biased region" description="Polar residues" evidence="1">
    <location>
        <begin position="542"/>
        <end position="551"/>
    </location>
</feature>
<evidence type="ECO:0000256" key="1">
    <source>
        <dbReference type="SAM" id="MobiDB-lite"/>
    </source>
</evidence>
<feature type="region of interest" description="Disordered" evidence="1">
    <location>
        <begin position="542"/>
        <end position="578"/>
    </location>
</feature>
<name>A0A1Z5JVT4_FISSO</name>
<protein>
    <submittedName>
        <fullName evidence="2">Uncharacterized protein</fullName>
    </submittedName>
</protein>
<reference evidence="2 3" key="1">
    <citation type="journal article" date="2015" name="Plant Cell">
        <title>Oil accumulation by the oleaginous diatom Fistulifera solaris as revealed by the genome and transcriptome.</title>
        <authorList>
            <person name="Tanaka T."/>
            <person name="Maeda Y."/>
            <person name="Veluchamy A."/>
            <person name="Tanaka M."/>
            <person name="Abida H."/>
            <person name="Marechal E."/>
            <person name="Bowler C."/>
            <person name="Muto M."/>
            <person name="Sunaga Y."/>
            <person name="Tanaka M."/>
            <person name="Yoshino T."/>
            <person name="Taniguchi T."/>
            <person name="Fukuda Y."/>
            <person name="Nemoto M."/>
            <person name="Matsumoto M."/>
            <person name="Wong P.S."/>
            <person name="Aburatani S."/>
            <person name="Fujibuchi W."/>
        </authorList>
    </citation>
    <scope>NUCLEOTIDE SEQUENCE [LARGE SCALE GENOMIC DNA]</scope>
    <source>
        <strain evidence="2 3">JPCC DA0580</strain>
    </source>
</reference>
<organism evidence="2 3">
    <name type="scientific">Fistulifera solaris</name>
    <name type="common">Oleaginous diatom</name>
    <dbReference type="NCBI Taxonomy" id="1519565"/>
    <lineage>
        <taxon>Eukaryota</taxon>
        <taxon>Sar</taxon>
        <taxon>Stramenopiles</taxon>
        <taxon>Ochrophyta</taxon>
        <taxon>Bacillariophyta</taxon>
        <taxon>Bacillariophyceae</taxon>
        <taxon>Bacillariophycidae</taxon>
        <taxon>Naviculales</taxon>
        <taxon>Naviculaceae</taxon>
        <taxon>Fistulifera</taxon>
    </lineage>
</organism>
<proteinExistence type="predicted"/>
<dbReference type="GO" id="GO:0016279">
    <property type="term" value="F:protein-lysine N-methyltransferase activity"/>
    <property type="evidence" value="ECO:0007669"/>
    <property type="project" value="TreeGrafter"/>
</dbReference>
<dbReference type="Proteomes" id="UP000198406">
    <property type="component" value="Unassembled WGS sequence"/>
</dbReference>
<comment type="caution">
    <text evidence="2">The sequence shown here is derived from an EMBL/GenBank/DDBJ whole genome shotgun (WGS) entry which is preliminary data.</text>
</comment>
<dbReference type="PANTHER" id="PTHR13271">
    <property type="entry name" value="UNCHARACTERIZED PUTATIVE METHYLTRANSFERASE"/>
    <property type="match status" value="1"/>
</dbReference>
<dbReference type="PANTHER" id="PTHR13271:SF121">
    <property type="entry name" value="SET DOMAIN-CONTAINING PROTEIN"/>
    <property type="match status" value="1"/>
</dbReference>
<dbReference type="InterPro" id="IPR046341">
    <property type="entry name" value="SET_dom_sf"/>
</dbReference>
<dbReference type="InParanoid" id="A0A1Z5JVT4"/>
<dbReference type="OrthoDB" id="47230at2759"/>
<gene>
    <name evidence="2" type="ORF">FisN_25Hh133</name>
</gene>
<evidence type="ECO:0000313" key="2">
    <source>
        <dbReference type="EMBL" id="GAX18150.1"/>
    </source>
</evidence>